<organism evidence="7 8">
    <name type="scientific">Ralstonia soli</name>
    <dbReference type="NCBI Taxonomy" id="2953896"/>
    <lineage>
        <taxon>Bacteria</taxon>
        <taxon>Pseudomonadati</taxon>
        <taxon>Pseudomonadota</taxon>
        <taxon>Betaproteobacteria</taxon>
        <taxon>Burkholderiales</taxon>
        <taxon>Burkholderiaceae</taxon>
        <taxon>Ralstonia</taxon>
    </lineage>
</organism>
<dbReference type="RefSeq" id="WP_252675659.1">
    <property type="nucleotide sequence ID" value="NZ_JAMXHT010000001.1"/>
</dbReference>
<evidence type="ECO:0000256" key="3">
    <source>
        <dbReference type="ARBA" id="ARBA00023125"/>
    </source>
</evidence>
<sequence length="228" mass="26070">MKIDRREQLKAKKQAYVQDEIIASAVVLFAERGFRAVTIDDVASNLGYTKSVVYYYFDSKNEILWQIFNRIYDSYFAMISSVVAKGLPPELALRELLKGHALLVMERRDWTAIYNREESELDEKQLKLHIQRRREYDATITGVYKDGVKSGVFRDIPPNIAIAGFLGMCNSLYRWYNEQGPIPASEIAEYYVDILASGYMATQKATKLVANKTIARKTAMRVIKATTA</sequence>
<gene>
    <name evidence="7" type="ORF">NG900_00535</name>
</gene>
<evidence type="ECO:0000313" key="8">
    <source>
        <dbReference type="Proteomes" id="UP001162811"/>
    </source>
</evidence>
<keyword evidence="4" id="KW-0804">Transcription</keyword>
<dbReference type="PANTHER" id="PTHR30055:SF175">
    <property type="entry name" value="HTH-TYPE TRANSCRIPTIONAL REPRESSOR KSTR2"/>
    <property type="match status" value="1"/>
</dbReference>
<accession>A0ABT1AED3</accession>
<feature type="domain" description="HTH tetR-type" evidence="6">
    <location>
        <begin position="15"/>
        <end position="75"/>
    </location>
</feature>
<keyword evidence="3 5" id="KW-0238">DNA-binding</keyword>
<dbReference type="InterPro" id="IPR001647">
    <property type="entry name" value="HTH_TetR"/>
</dbReference>
<reference evidence="7" key="1">
    <citation type="submission" date="2022-06" db="EMBL/GenBank/DDBJ databases">
        <authorList>
            <person name="Lu C.-H."/>
        </authorList>
    </citation>
    <scope>NUCLEOTIDE SEQUENCE</scope>
    <source>
        <strain evidence="7">21MJYT02-11</strain>
    </source>
</reference>
<evidence type="ECO:0000256" key="2">
    <source>
        <dbReference type="ARBA" id="ARBA00023015"/>
    </source>
</evidence>
<protein>
    <submittedName>
        <fullName evidence="7">TetR/AcrR family transcriptional regulator</fullName>
    </submittedName>
</protein>
<keyword evidence="1" id="KW-0678">Repressor</keyword>
<evidence type="ECO:0000256" key="4">
    <source>
        <dbReference type="ARBA" id="ARBA00023163"/>
    </source>
</evidence>
<feature type="DNA-binding region" description="H-T-H motif" evidence="5">
    <location>
        <begin position="38"/>
        <end position="57"/>
    </location>
</feature>
<dbReference type="InterPro" id="IPR009057">
    <property type="entry name" value="Homeodomain-like_sf"/>
</dbReference>
<comment type="caution">
    <text evidence="7">The sequence shown here is derived from an EMBL/GenBank/DDBJ whole genome shotgun (WGS) entry which is preliminary data.</text>
</comment>
<dbReference type="SUPFAM" id="SSF48498">
    <property type="entry name" value="Tetracyclin repressor-like, C-terminal domain"/>
    <property type="match status" value="1"/>
</dbReference>
<dbReference type="InterPro" id="IPR050109">
    <property type="entry name" value="HTH-type_TetR-like_transc_reg"/>
</dbReference>
<dbReference type="SUPFAM" id="SSF46689">
    <property type="entry name" value="Homeodomain-like"/>
    <property type="match status" value="1"/>
</dbReference>
<dbReference type="Gene3D" id="1.10.357.10">
    <property type="entry name" value="Tetracycline Repressor, domain 2"/>
    <property type="match status" value="1"/>
</dbReference>
<evidence type="ECO:0000313" key="7">
    <source>
        <dbReference type="EMBL" id="MCO5396679.1"/>
    </source>
</evidence>
<keyword evidence="8" id="KW-1185">Reference proteome</keyword>
<name>A0ABT1AED3_9RALS</name>
<dbReference type="InterPro" id="IPR041490">
    <property type="entry name" value="KstR2_TetR_C"/>
</dbReference>
<dbReference type="PANTHER" id="PTHR30055">
    <property type="entry name" value="HTH-TYPE TRANSCRIPTIONAL REGULATOR RUTR"/>
    <property type="match status" value="1"/>
</dbReference>
<dbReference type="Pfam" id="PF17932">
    <property type="entry name" value="TetR_C_24"/>
    <property type="match status" value="1"/>
</dbReference>
<evidence type="ECO:0000256" key="1">
    <source>
        <dbReference type="ARBA" id="ARBA00022491"/>
    </source>
</evidence>
<evidence type="ECO:0000259" key="6">
    <source>
        <dbReference type="PROSITE" id="PS50977"/>
    </source>
</evidence>
<evidence type="ECO:0000256" key="5">
    <source>
        <dbReference type="PROSITE-ProRule" id="PRU00335"/>
    </source>
</evidence>
<proteinExistence type="predicted"/>
<dbReference type="PROSITE" id="PS50977">
    <property type="entry name" value="HTH_TETR_2"/>
    <property type="match status" value="1"/>
</dbReference>
<dbReference type="Proteomes" id="UP001162811">
    <property type="component" value="Unassembled WGS sequence"/>
</dbReference>
<dbReference type="EMBL" id="JAMXHT010000001">
    <property type="protein sequence ID" value="MCO5396679.1"/>
    <property type="molecule type" value="Genomic_DNA"/>
</dbReference>
<dbReference type="InterPro" id="IPR036271">
    <property type="entry name" value="Tet_transcr_reg_TetR-rel_C_sf"/>
</dbReference>
<keyword evidence="2" id="KW-0805">Transcription regulation</keyword>
<dbReference type="Gene3D" id="1.10.10.60">
    <property type="entry name" value="Homeodomain-like"/>
    <property type="match status" value="1"/>
</dbReference>
<reference evidence="7" key="2">
    <citation type="journal article" date="2023" name="Front. Microbiol.">
        <title>Ralstonia chuxiongensis sp. nov., Ralstonia mojiangensis sp. nov., and Ralstonia soli sp. nov., isolated from tobacco fields, are three novel species in the family Burkholderiaceae.</title>
        <authorList>
            <person name="Lu C.H."/>
            <person name="Zhang Y.Y."/>
            <person name="Jiang N."/>
            <person name="Chen W."/>
            <person name="Shao X."/>
            <person name="Zhao Z.M."/>
            <person name="Lu W.L."/>
            <person name="Hu X."/>
            <person name="Xi Y.X."/>
            <person name="Zou S.Y."/>
            <person name="Wei Q.J."/>
            <person name="Lin Z.L."/>
            <person name="Gong L."/>
            <person name="Gai X.T."/>
            <person name="Zhang L.Q."/>
            <person name="Li J.Y."/>
            <person name="Jin Y."/>
            <person name="Xia Z.Y."/>
        </authorList>
    </citation>
    <scope>NUCLEOTIDE SEQUENCE</scope>
    <source>
        <strain evidence="7">21MJYT02-11</strain>
    </source>
</reference>
<dbReference type="Pfam" id="PF00440">
    <property type="entry name" value="TetR_N"/>
    <property type="match status" value="1"/>
</dbReference>
<dbReference type="PRINTS" id="PR00455">
    <property type="entry name" value="HTHTETR"/>
</dbReference>